<dbReference type="RefSeq" id="WP_130104054.1">
    <property type="nucleotide sequence ID" value="NZ_SDWW01000062.1"/>
</dbReference>
<gene>
    <name evidence="1" type="ORF">EUA98_17885</name>
</gene>
<protein>
    <submittedName>
        <fullName evidence="1">Uncharacterized protein</fullName>
    </submittedName>
</protein>
<dbReference type="Proteomes" id="UP000293764">
    <property type="component" value="Unassembled WGS sequence"/>
</dbReference>
<accession>A0A4Q5MVH6</accession>
<dbReference type="AlphaFoldDB" id="A0A4Q5MVH6"/>
<dbReference type="EMBL" id="SDWW01000062">
    <property type="protein sequence ID" value="RYV49596.1"/>
    <property type="molecule type" value="Genomic_DNA"/>
</dbReference>
<comment type="caution">
    <text evidence="1">The sequence shown here is derived from an EMBL/GenBank/DDBJ whole genome shotgun (WGS) entry which is preliminary data.</text>
</comment>
<keyword evidence="2" id="KW-1185">Reference proteome</keyword>
<name>A0A4Q5MVH6_9MICO</name>
<proteinExistence type="predicted"/>
<evidence type="ECO:0000313" key="1">
    <source>
        <dbReference type="EMBL" id="RYV49596.1"/>
    </source>
</evidence>
<reference evidence="1 2" key="1">
    <citation type="submission" date="2019-01" db="EMBL/GenBank/DDBJ databases">
        <title>Novel species of Cellulomonas.</title>
        <authorList>
            <person name="Liu Q."/>
            <person name="Xin Y.-H."/>
        </authorList>
    </citation>
    <scope>NUCLEOTIDE SEQUENCE [LARGE SCALE GENOMIC DNA]</scope>
    <source>
        <strain evidence="1 2">HLT2-17</strain>
    </source>
</reference>
<sequence length="159" mass="16934">MRTRVRARVHRAGREAGQITLLSITFAALALLLVTVVVSATGVHLERKRLLILADDLALRAADSLDLDAFYRGQAQAPVEGAVVPLTDADVRRSVEAYLDQATRATGLEGLQVVEAVSPDGRTARVTLAAVARPALVSWVTAPWSDGIALRATASARAW</sequence>
<dbReference type="OrthoDB" id="4793549at2"/>
<evidence type="ECO:0000313" key="2">
    <source>
        <dbReference type="Proteomes" id="UP000293764"/>
    </source>
</evidence>
<organism evidence="1 2">
    <name type="scientific">Pengzhenrongella frigida</name>
    <dbReference type="NCBI Taxonomy" id="1259133"/>
    <lineage>
        <taxon>Bacteria</taxon>
        <taxon>Bacillati</taxon>
        <taxon>Actinomycetota</taxon>
        <taxon>Actinomycetes</taxon>
        <taxon>Micrococcales</taxon>
        <taxon>Pengzhenrongella</taxon>
    </lineage>
</organism>